<dbReference type="SMART" id="SM00219">
    <property type="entry name" value="TyrKc"/>
    <property type="match status" value="1"/>
</dbReference>
<sequence>MAISFLFPQTPFLLVLFFTTQISAQSSPPPPPAMATNFSCSADSPPSCGTYVAYFAKPSNFMSLDNISDLFMVSRLSIAKASNLISEYTKLVAGQLLLIPISCGCTGNRYFANITYQIKKDDSFYSVSTGEFQRLTEWHVVEDLNPTLNATFLQIGVEVVFPLFCRCPSKTLSENGLKHLITYIWQSKDDILSVSAKFNASPDDIMAENRYHNFSTAVGFPVLIPVSQLPALSQPHPPRDSNKLKRRWILITAICSAGAILVFLLATVLVYANGSHARKTRNRPILYWNSSSVASTDLILPKKEVMKVKDVELKIKQDKLLPGVSGYLGKPIMYEIKTIMEATMNFNEHYKIGGSAYRAIIDGKVLAVKIAKEDVAEELKILQKVNHANLVNLMGISSNIDGNHFLVYEYAENGSLDKWLHLKSSTGSTSASFLSWSQRLNIALDVANGLQYMHEHTQPSIVHRDIRTRNILLDSKLKAKIANFSMARPTSDEAMQKVDVFGFGVVLLELLSGRKSMETKENGEVLMLWKEARSVFEAEERGEEGLKEWMDPNLASFYPIDGALSLTSLARACTVEKPSARPSMGEIVFNLSVLLAQSSSSETFEGSWASTVETEEVVHVISPITAR</sequence>
<dbReference type="RefSeq" id="XP_015890225.2">
    <property type="nucleotide sequence ID" value="XM_016034739.4"/>
</dbReference>
<dbReference type="InterPro" id="IPR052611">
    <property type="entry name" value="Plant_RLK_LysM"/>
</dbReference>
<feature type="signal peptide" evidence="2">
    <location>
        <begin position="1"/>
        <end position="24"/>
    </location>
</feature>
<keyword evidence="2" id="KW-0732">Signal</keyword>
<dbReference type="Pfam" id="PF23462">
    <property type="entry name" value="LysM3_NFP"/>
    <property type="match status" value="1"/>
</dbReference>
<dbReference type="GO" id="GO:0005524">
    <property type="term" value="F:ATP binding"/>
    <property type="evidence" value="ECO:0007669"/>
    <property type="project" value="InterPro"/>
</dbReference>
<dbReference type="PROSITE" id="PS00109">
    <property type="entry name" value="PROTEIN_KINASE_TYR"/>
    <property type="match status" value="1"/>
</dbReference>
<dbReference type="InterPro" id="IPR059143">
    <property type="entry name" value="NFP_LysM2"/>
</dbReference>
<evidence type="ECO:0000256" key="1">
    <source>
        <dbReference type="SAM" id="Phobius"/>
    </source>
</evidence>
<keyword evidence="1" id="KW-0472">Membrane</keyword>
<name>A0A6P4A7G3_ZIZJJ</name>
<feature type="domain" description="Protein kinase" evidence="3">
    <location>
        <begin position="265"/>
        <end position="595"/>
    </location>
</feature>
<evidence type="ECO:0000313" key="5">
    <source>
        <dbReference type="RefSeq" id="XP_015890225.2"/>
    </source>
</evidence>
<organism evidence="4 5">
    <name type="scientific">Ziziphus jujuba</name>
    <name type="common">Chinese jujube</name>
    <name type="synonym">Ziziphus sativa</name>
    <dbReference type="NCBI Taxonomy" id="326968"/>
    <lineage>
        <taxon>Eukaryota</taxon>
        <taxon>Viridiplantae</taxon>
        <taxon>Streptophyta</taxon>
        <taxon>Embryophyta</taxon>
        <taxon>Tracheophyta</taxon>
        <taxon>Spermatophyta</taxon>
        <taxon>Magnoliopsida</taxon>
        <taxon>eudicotyledons</taxon>
        <taxon>Gunneridae</taxon>
        <taxon>Pentapetalae</taxon>
        <taxon>rosids</taxon>
        <taxon>fabids</taxon>
        <taxon>Rosales</taxon>
        <taxon>Rhamnaceae</taxon>
        <taxon>Paliureae</taxon>
        <taxon>Ziziphus</taxon>
    </lineage>
</organism>
<dbReference type="PANTHER" id="PTHR45927">
    <property type="entry name" value="LYSM-DOMAIN RECEPTOR-LIKE KINASE-RELATED"/>
    <property type="match status" value="1"/>
</dbReference>
<dbReference type="InterPro" id="IPR059144">
    <property type="entry name" value="NFP_LysM3"/>
</dbReference>
<evidence type="ECO:0000256" key="2">
    <source>
        <dbReference type="SAM" id="SignalP"/>
    </source>
</evidence>
<dbReference type="SUPFAM" id="SSF56112">
    <property type="entry name" value="Protein kinase-like (PK-like)"/>
    <property type="match status" value="1"/>
</dbReference>
<dbReference type="InterPro" id="IPR020635">
    <property type="entry name" value="Tyr_kinase_cat_dom"/>
</dbReference>
<dbReference type="GO" id="GO:0004672">
    <property type="term" value="F:protein kinase activity"/>
    <property type="evidence" value="ECO:0007669"/>
    <property type="project" value="InterPro"/>
</dbReference>
<dbReference type="GeneID" id="107424856"/>
<dbReference type="Gene3D" id="1.10.510.10">
    <property type="entry name" value="Transferase(Phosphotransferase) domain 1"/>
    <property type="match status" value="2"/>
</dbReference>
<protein>
    <submittedName>
        <fullName evidence="5">Serine/threonine receptor-like kinase NFP</fullName>
    </submittedName>
</protein>
<dbReference type="Proteomes" id="UP001652623">
    <property type="component" value="Chromosome 7"/>
</dbReference>
<dbReference type="PANTHER" id="PTHR45927:SF2">
    <property type="entry name" value="SERINE_THREONINE RECEPTOR-LIKE KINASE NFP"/>
    <property type="match status" value="1"/>
</dbReference>
<dbReference type="InterPro" id="IPR056561">
    <property type="entry name" value="NFP_LYK_LysM1"/>
</dbReference>
<dbReference type="Gene3D" id="3.30.200.20">
    <property type="entry name" value="Phosphorylase Kinase, domain 1"/>
    <property type="match status" value="1"/>
</dbReference>
<dbReference type="Pfam" id="PF07714">
    <property type="entry name" value="PK_Tyr_Ser-Thr"/>
    <property type="match status" value="1"/>
</dbReference>
<dbReference type="PROSITE" id="PS50011">
    <property type="entry name" value="PROTEIN_KINASE_DOM"/>
    <property type="match status" value="1"/>
</dbReference>
<dbReference type="SMR" id="A0A6P4A7G3"/>
<feature type="chain" id="PRO_5045546121" evidence="2">
    <location>
        <begin position="25"/>
        <end position="627"/>
    </location>
</feature>
<dbReference type="KEGG" id="zju:107424856"/>
<proteinExistence type="predicted"/>
<feature type="transmembrane region" description="Helical" evidence="1">
    <location>
        <begin position="248"/>
        <end position="272"/>
    </location>
</feature>
<gene>
    <name evidence="5" type="primary">LOC107424856</name>
</gene>
<keyword evidence="4" id="KW-1185">Reference proteome</keyword>
<keyword evidence="1" id="KW-0812">Transmembrane</keyword>
<dbReference type="Pfam" id="PF23446">
    <property type="entry name" value="LysM1_NFP_LYK"/>
    <property type="match status" value="1"/>
</dbReference>
<dbReference type="InterPro" id="IPR008266">
    <property type="entry name" value="Tyr_kinase_AS"/>
</dbReference>
<reference evidence="5" key="1">
    <citation type="submission" date="2025-08" db="UniProtKB">
        <authorList>
            <consortium name="RefSeq"/>
        </authorList>
    </citation>
    <scope>IDENTIFICATION</scope>
    <source>
        <tissue evidence="5">Seedling</tissue>
    </source>
</reference>
<keyword evidence="1" id="KW-1133">Transmembrane helix</keyword>
<dbReference type="InterPro" id="IPR011009">
    <property type="entry name" value="Kinase-like_dom_sf"/>
</dbReference>
<dbReference type="Pfam" id="PF23457">
    <property type="entry name" value="LysM2_NFP"/>
    <property type="match status" value="1"/>
</dbReference>
<dbReference type="InterPro" id="IPR000719">
    <property type="entry name" value="Prot_kinase_dom"/>
</dbReference>
<evidence type="ECO:0000259" key="3">
    <source>
        <dbReference type="PROSITE" id="PS50011"/>
    </source>
</evidence>
<evidence type="ECO:0000313" key="4">
    <source>
        <dbReference type="Proteomes" id="UP001652623"/>
    </source>
</evidence>
<dbReference type="InParanoid" id="A0A6P4A7G3"/>
<dbReference type="AlphaFoldDB" id="A0A6P4A7G3"/>
<accession>A0A6P4A7G3</accession>
<dbReference type="InterPro" id="IPR001245">
    <property type="entry name" value="Ser-Thr/Tyr_kinase_cat_dom"/>
</dbReference>